<dbReference type="OrthoDB" id="9773828at2"/>
<keyword evidence="1" id="KW-0560">Oxidoreductase</keyword>
<comment type="caution">
    <text evidence="3">The sequence shown here is derived from an EMBL/GenBank/DDBJ whole genome shotgun (WGS) entry which is preliminary data.</text>
</comment>
<dbReference type="PANTHER" id="PTHR43364">
    <property type="entry name" value="NADH-SPECIFIC METHYLGLYOXAL REDUCTASE-RELATED"/>
    <property type="match status" value="1"/>
</dbReference>
<dbReference type="GO" id="GO:0005829">
    <property type="term" value="C:cytosol"/>
    <property type="evidence" value="ECO:0007669"/>
    <property type="project" value="TreeGrafter"/>
</dbReference>
<protein>
    <submittedName>
        <fullName evidence="3">General stress protein</fullName>
    </submittedName>
</protein>
<dbReference type="EMBL" id="NOWF01000016">
    <property type="protein sequence ID" value="OYD06193.1"/>
    <property type="molecule type" value="Genomic_DNA"/>
</dbReference>
<name>A0A235B1N4_9BACL</name>
<proteinExistence type="predicted"/>
<dbReference type="InterPro" id="IPR018170">
    <property type="entry name" value="Aldo/ket_reductase_CS"/>
</dbReference>
<dbReference type="InterPro" id="IPR023210">
    <property type="entry name" value="NADP_OxRdtase_dom"/>
</dbReference>
<dbReference type="PANTHER" id="PTHR43364:SF4">
    <property type="entry name" value="NAD(P)-LINKED OXIDOREDUCTASE SUPERFAMILY PROTEIN"/>
    <property type="match status" value="1"/>
</dbReference>
<dbReference type="Pfam" id="PF00248">
    <property type="entry name" value="Aldo_ket_red"/>
    <property type="match status" value="1"/>
</dbReference>
<feature type="domain" description="NADP-dependent oxidoreductase" evidence="2">
    <location>
        <begin position="15"/>
        <end position="310"/>
    </location>
</feature>
<dbReference type="SUPFAM" id="SSF51430">
    <property type="entry name" value="NAD(P)-linked oxidoreductase"/>
    <property type="match status" value="1"/>
</dbReference>
<sequence length="332" mass="37631">MEKAQLGNSNLQVTRIGLGTWAMGGWMWGGTDEQEAIKGIRHAIDMGMTLIDTAPVYGFGVSEEIVSRAVQESGKRDQVVLATKAGLEWDNQQRVWRNSRRERLEKELEDSLRRLKTDVIDLYQIHWPDPETPIEETAETLNRFYEQGKIRAIGVSNYNEEQMAAWQKAAPLHSNQPQLNLFQDSLKDTVFPYCDQHEVGTLTWGTLAHGLLSGKFDENTTFPEDDLRHNHPMFQGERFKQYLGAVKDLKELAAEKGKSVLQLSVRWVLQQPGVTTALWGARRPQQLEEVPGVFGWELSTEDLERIETILRKNITNPAPQGIDGPPSRSAVK</sequence>
<organism evidence="3 4">
    <name type="scientific">Paludifilum halophilum</name>
    <dbReference type="NCBI Taxonomy" id="1642702"/>
    <lineage>
        <taxon>Bacteria</taxon>
        <taxon>Bacillati</taxon>
        <taxon>Bacillota</taxon>
        <taxon>Bacilli</taxon>
        <taxon>Bacillales</taxon>
        <taxon>Thermoactinomycetaceae</taxon>
        <taxon>Paludifilum</taxon>
    </lineage>
</organism>
<dbReference type="RefSeq" id="WP_094265915.1">
    <property type="nucleotide sequence ID" value="NZ_NOWF01000016.1"/>
</dbReference>
<reference evidence="3 4" key="1">
    <citation type="submission" date="2017-07" db="EMBL/GenBank/DDBJ databases">
        <title>The genome sequence of Paludifilum halophilum highlights mechanisms for microbial adaptation to high salt environemnts.</title>
        <authorList>
            <person name="Belbahri L."/>
        </authorList>
    </citation>
    <scope>NUCLEOTIDE SEQUENCE [LARGE SCALE GENOMIC DNA]</scope>
    <source>
        <strain evidence="3 4">DSM 102817</strain>
    </source>
</reference>
<dbReference type="Proteomes" id="UP000215459">
    <property type="component" value="Unassembled WGS sequence"/>
</dbReference>
<dbReference type="FunFam" id="3.20.20.100:FF:000004">
    <property type="entry name" value="Oxidoreductase, aldo/keto reductase"/>
    <property type="match status" value="1"/>
</dbReference>
<dbReference type="AlphaFoldDB" id="A0A235B1N4"/>
<dbReference type="InterPro" id="IPR050523">
    <property type="entry name" value="AKR_Detox_Biosynth"/>
</dbReference>
<evidence type="ECO:0000313" key="4">
    <source>
        <dbReference type="Proteomes" id="UP000215459"/>
    </source>
</evidence>
<keyword evidence="4" id="KW-1185">Reference proteome</keyword>
<evidence type="ECO:0000313" key="3">
    <source>
        <dbReference type="EMBL" id="OYD06193.1"/>
    </source>
</evidence>
<evidence type="ECO:0000259" key="2">
    <source>
        <dbReference type="Pfam" id="PF00248"/>
    </source>
</evidence>
<dbReference type="GO" id="GO:0016491">
    <property type="term" value="F:oxidoreductase activity"/>
    <property type="evidence" value="ECO:0007669"/>
    <property type="project" value="UniProtKB-KW"/>
</dbReference>
<dbReference type="PROSITE" id="PS00062">
    <property type="entry name" value="ALDOKETO_REDUCTASE_2"/>
    <property type="match status" value="1"/>
</dbReference>
<dbReference type="Gene3D" id="3.20.20.100">
    <property type="entry name" value="NADP-dependent oxidoreductase domain"/>
    <property type="match status" value="1"/>
</dbReference>
<evidence type="ECO:0000256" key="1">
    <source>
        <dbReference type="ARBA" id="ARBA00023002"/>
    </source>
</evidence>
<gene>
    <name evidence="3" type="ORF">CHM34_17515</name>
</gene>
<dbReference type="InterPro" id="IPR036812">
    <property type="entry name" value="NAD(P)_OxRdtase_dom_sf"/>
</dbReference>
<accession>A0A235B1N4</accession>